<dbReference type="GO" id="GO:0005840">
    <property type="term" value="C:ribosome"/>
    <property type="evidence" value="ECO:0007669"/>
    <property type="project" value="UniProtKB-KW"/>
</dbReference>
<evidence type="ECO:0000313" key="7">
    <source>
        <dbReference type="WBParaSite" id="maker-unitig_27887-snap-gene-0.1-mRNA-1"/>
    </source>
</evidence>
<dbReference type="PROSITE" id="PS50005">
    <property type="entry name" value="TPR"/>
    <property type="match status" value="1"/>
</dbReference>
<evidence type="ECO:0000256" key="4">
    <source>
        <dbReference type="PROSITE-ProRule" id="PRU00339"/>
    </source>
</evidence>
<dbReference type="InterPro" id="IPR001210">
    <property type="entry name" value="Ribosomal_eS17"/>
</dbReference>
<name>A0A1I8FBY4_9PLAT</name>
<comment type="similarity">
    <text evidence="1">Belongs to the eukaryotic ribosomal protein eS17 family.</text>
</comment>
<protein>
    <submittedName>
        <fullName evidence="7">TPR_REGION domain-containing protein</fullName>
    </submittedName>
</protein>
<dbReference type="Pfam" id="PF00833">
    <property type="entry name" value="Ribosomal_S17e"/>
    <property type="match status" value="1"/>
</dbReference>
<dbReference type="GO" id="GO:1990904">
    <property type="term" value="C:ribonucleoprotein complex"/>
    <property type="evidence" value="ECO:0007669"/>
    <property type="project" value="UniProtKB-KW"/>
</dbReference>
<dbReference type="InterPro" id="IPR019734">
    <property type="entry name" value="TPR_rpt"/>
</dbReference>
<dbReference type="WBParaSite" id="maker-unitig_27887-snap-gene-0.1-mRNA-1">
    <property type="protein sequence ID" value="maker-unitig_27887-snap-gene-0.1-mRNA-1"/>
    <property type="gene ID" value="maker-unitig_27887-snap-gene-0.1"/>
</dbReference>
<feature type="repeat" description="TPR" evidence="4">
    <location>
        <begin position="22"/>
        <end position="55"/>
    </location>
</feature>
<dbReference type="AlphaFoldDB" id="A0A1I8FBY4"/>
<dbReference type="PANTHER" id="PTHR10732">
    <property type="entry name" value="40S RIBOSOMAL PROTEIN S17"/>
    <property type="match status" value="1"/>
</dbReference>
<dbReference type="InterPro" id="IPR036401">
    <property type="entry name" value="Ribosomal_eS17_sf"/>
</dbReference>
<dbReference type="SUPFAM" id="SSF116820">
    <property type="entry name" value="Rps17e-like"/>
    <property type="match status" value="1"/>
</dbReference>
<evidence type="ECO:0000256" key="2">
    <source>
        <dbReference type="ARBA" id="ARBA00022980"/>
    </source>
</evidence>
<feature type="region of interest" description="Disordered" evidence="5">
    <location>
        <begin position="157"/>
        <end position="214"/>
    </location>
</feature>
<dbReference type="GO" id="GO:0006412">
    <property type="term" value="P:translation"/>
    <property type="evidence" value="ECO:0007669"/>
    <property type="project" value="InterPro"/>
</dbReference>
<dbReference type="PANTHER" id="PTHR10732:SF0">
    <property type="entry name" value="40S RIBOSOMAL PROTEIN S17"/>
    <property type="match status" value="1"/>
</dbReference>
<dbReference type="GO" id="GO:0003735">
    <property type="term" value="F:structural constituent of ribosome"/>
    <property type="evidence" value="ECO:0007669"/>
    <property type="project" value="InterPro"/>
</dbReference>
<keyword evidence="6" id="KW-1185">Reference proteome</keyword>
<reference evidence="7" key="1">
    <citation type="submission" date="2016-11" db="UniProtKB">
        <authorList>
            <consortium name="WormBaseParasite"/>
        </authorList>
    </citation>
    <scope>IDENTIFICATION</scope>
</reference>
<keyword evidence="2" id="KW-0689">Ribosomal protein</keyword>
<accession>A0A1I8FBY4</accession>
<proteinExistence type="inferred from homology"/>
<dbReference type="Gene3D" id="1.25.40.10">
    <property type="entry name" value="Tetratricopeptide repeat domain"/>
    <property type="match status" value="1"/>
</dbReference>
<dbReference type="Gene3D" id="1.10.60.20">
    <property type="entry name" value="Ribosomal protein S17e-like"/>
    <property type="match status" value="1"/>
</dbReference>
<evidence type="ECO:0000256" key="1">
    <source>
        <dbReference type="ARBA" id="ARBA00010444"/>
    </source>
</evidence>
<evidence type="ECO:0000256" key="5">
    <source>
        <dbReference type="SAM" id="MobiDB-lite"/>
    </source>
</evidence>
<keyword evidence="3" id="KW-0687">Ribonucleoprotein</keyword>
<keyword evidence="4" id="KW-0802">TPR repeat</keyword>
<evidence type="ECO:0000256" key="3">
    <source>
        <dbReference type="ARBA" id="ARBA00023274"/>
    </source>
</evidence>
<organism evidence="6 7">
    <name type="scientific">Macrostomum lignano</name>
    <dbReference type="NCBI Taxonomy" id="282301"/>
    <lineage>
        <taxon>Eukaryota</taxon>
        <taxon>Metazoa</taxon>
        <taxon>Spiralia</taxon>
        <taxon>Lophotrochozoa</taxon>
        <taxon>Platyhelminthes</taxon>
        <taxon>Rhabditophora</taxon>
        <taxon>Macrostomorpha</taxon>
        <taxon>Macrostomida</taxon>
        <taxon>Macrostomidae</taxon>
        <taxon>Macrostomum</taxon>
    </lineage>
</organism>
<dbReference type="InterPro" id="IPR011990">
    <property type="entry name" value="TPR-like_helical_dom_sf"/>
</dbReference>
<evidence type="ECO:0000313" key="6">
    <source>
        <dbReference type="Proteomes" id="UP000095280"/>
    </source>
</evidence>
<dbReference type="SUPFAM" id="SSF48452">
    <property type="entry name" value="TPR-like"/>
    <property type="match status" value="1"/>
</dbReference>
<dbReference type="Proteomes" id="UP000095280">
    <property type="component" value="Unplaced"/>
</dbReference>
<sequence length="214" mass="23805">PGNTPKLCRQFELGTSRNHLQPKAWFTYGCLLLQAGEIEKAELAFRRSAQLEPRNNYEAWTNLGHRYGKASLNAELKGRILQTLQKVPPLRHFNSQIGSSPQPTIETGRPARVIIEKYYTRLGNDFPHINKRVCEEVAHHPSKALRNKIAGFLTPPDEANPARPGARHLHPSAGGGARTAGQLIRARGVRSRREQLEVDPVTSQMPAGDGAERD</sequence>